<feature type="domain" description="Methyltransferase" evidence="1">
    <location>
        <begin position="48"/>
        <end position="139"/>
    </location>
</feature>
<dbReference type="STRING" id="1174501.SAMN05216192_14829"/>
<dbReference type="Gene3D" id="3.40.50.150">
    <property type="entry name" value="Vaccinia Virus protein VP39"/>
    <property type="match status" value="1"/>
</dbReference>
<reference evidence="3" key="1">
    <citation type="submission" date="2016-10" db="EMBL/GenBank/DDBJ databases">
        <authorList>
            <person name="Varghese N."/>
            <person name="Submissions S."/>
        </authorList>
    </citation>
    <scope>NUCLEOTIDE SEQUENCE [LARGE SCALE GENOMIC DNA]</scope>
    <source>
        <strain evidence="3">CGMCC 1.11012</strain>
    </source>
</reference>
<dbReference type="CDD" id="cd02440">
    <property type="entry name" value="AdoMet_MTases"/>
    <property type="match status" value="1"/>
</dbReference>
<evidence type="ECO:0000313" key="2">
    <source>
        <dbReference type="EMBL" id="SDK63420.1"/>
    </source>
</evidence>
<accession>A0A1G9DHV8</accession>
<protein>
    <submittedName>
        <fullName evidence="2">Methyltransferase domain-containing protein</fullName>
    </submittedName>
</protein>
<gene>
    <name evidence="2" type="ORF">SAMN05216192_14829</name>
</gene>
<dbReference type="InterPro" id="IPR052356">
    <property type="entry name" value="Thiol_S-MT"/>
</dbReference>
<keyword evidence="3" id="KW-1185">Reference proteome</keyword>
<dbReference type="SUPFAM" id="SSF53335">
    <property type="entry name" value="S-adenosyl-L-methionine-dependent methyltransferases"/>
    <property type="match status" value="1"/>
</dbReference>
<dbReference type="PANTHER" id="PTHR45036">
    <property type="entry name" value="METHYLTRANSFERASE LIKE 7B"/>
    <property type="match status" value="1"/>
</dbReference>
<dbReference type="Proteomes" id="UP000199050">
    <property type="component" value="Unassembled WGS sequence"/>
</dbReference>
<keyword evidence="2" id="KW-0808">Transferase</keyword>
<dbReference type="EMBL" id="FNDX01000048">
    <property type="protein sequence ID" value="SDK63420.1"/>
    <property type="molecule type" value="Genomic_DNA"/>
</dbReference>
<evidence type="ECO:0000313" key="3">
    <source>
        <dbReference type="Proteomes" id="UP000199050"/>
    </source>
</evidence>
<dbReference type="GO" id="GO:0008168">
    <property type="term" value="F:methyltransferase activity"/>
    <property type="evidence" value="ECO:0007669"/>
    <property type="project" value="UniProtKB-KW"/>
</dbReference>
<keyword evidence="2" id="KW-0489">Methyltransferase</keyword>
<organism evidence="2 3">
    <name type="scientific">Paenibacillus typhae</name>
    <dbReference type="NCBI Taxonomy" id="1174501"/>
    <lineage>
        <taxon>Bacteria</taxon>
        <taxon>Bacillati</taxon>
        <taxon>Bacillota</taxon>
        <taxon>Bacilli</taxon>
        <taxon>Bacillales</taxon>
        <taxon>Paenibacillaceae</taxon>
        <taxon>Paenibacillus</taxon>
    </lineage>
</organism>
<name>A0A1G9DHV8_9BACL</name>
<dbReference type="InterPro" id="IPR041698">
    <property type="entry name" value="Methyltransf_25"/>
</dbReference>
<dbReference type="AlphaFoldDB" id="A0A1G9DHV8"/>
<dbReference type="GO" id="GO:0032259">
    <property type="term" value="P:methylation"/>
    <property type="evidence" value="ECO:0007669"/>
    <property type="project" value="UniProtKB-KW"/>
</dbReference>
<dbReference type="Pfam" id="PF13649">
    <property type="entry name" value="Methyltransf_25"/>
    <property type="match status" value="1"/>
</dbReference>
<dbReference type="InterPro" id="IPR029063">
    <property type="entry name" value="SAM-dependent_MTases_sf"/>
</dbReference>
<evidence type="ECO:0000259" key="1">
    <source>
        <dbReference type="Pfam" id="PF13649"/>
    </source>
</evidence>
<dbReference type="PANTHER" id="PTHR45036:SF1">
    <property type="entry name" value="METHYLTRANSFERASE LIKE 7A"/>
    <property type="match status" value="1"/>
</dbReference>
<proteinExistence type="predicted"/>
<sequence>MERGDWQVEKQKLIRIFDKQAVRYDNHREDAQQTRWRRQLIGCAKGEVLELAVGTGANFPFYPPSIQLTAADFSGAMLEKARQAAARYRINSTFICSDIEELSFPEHSFDTIVSTLSFCSYVRPLPVLQRLSRWCRPGGQILLMEHGTSTNPALSLALRALNPLLYRIYGCHHTRDILGLVRESGLTINKVESHWQGMVHLIWASPQK</sequence>